<evidence type="ECO:0000256" key="1">
    <source>
        <dbReference type="SAM" id="Phobius"/>
    </source>
</evidence>
<sequence>MPADERYGAHSAMKGQGELADNNWLTESGRVVTSFPGGAWVAVAPTSACQGCRSRQGCGGGWLLAWRQRERVVPIASDRGLHAGDRVRIGVRVENILYGTLLVYGLPLLMALSAGGAADVGGLPLDAPVAFGIGLLSGFGTSWWLTRRWIGVSRPLLIEVLANNENDDACGTRLMRIDCVSKGDTR</sequence>
<dbReference type="RefSeq" id="WP_175529728.1">
    <property type="nucleotide sequence ID" value="NZ_FNNI01000001.1"/>
</dbReference>
<organism evidence="2 3">
    <name type="scientific">Aidingimonas halophila</name>
    <dbReference type="NCBI Taxonomy" id="574349"/>
    <lineage>
        <taxon>Bacteria</taxon>
        <taxon>Pseudomonadati</taxon>
        <taxon>Pseudomonadota</taxon>
        <taxon>Gammaproteobacteria</taxon>
        <taxon>Oceanospirillales</taxon>
        <taxon>Halomonadaceae</taxon>
        <taxon>Aidingimonas</taxon>
    </lineage>
</organism>
<dbReference type="InterPro" id="IPR007359">
    <property type="entry name" value="SigmaE_reg_RseC_MucC"/>
</dbReference>
<dbReference type="Proteomes" id="UP000198500">
    <property type="component" value="Unassembled WGS sequence"/>
</dbReference>
<protein>
    <submittedName>
        <fullName evidence="2">Positive regulator of sigma(E), RseC/MucC</fullName>
    </submittedName>
</protein>
<dbReference type="STRING" id="574349.SAMN05443545_10187"/>
<feature type="transmembrane region" description="Helical" evidence="1">
    <location>
        <begin position="96"/>
        <end position="115"/>
    </location>
</feature>
<gene>
    <name evidence="2" type="ORF">SAMN05443545_10187</name>
</gene>
<feature type="transmembrane region" description="Helical" evidence="1">
    <location>
        <begin position="127"/>
        <end position="146"/>
    </location>
</feature>
<dbReference type="EMBL" id="FNNI01000001">
    <property type="protein sequence ID" value="SDW06779.1"/>
    <property type="molecule type" value="Genomic_DNA"/>
</dbReference>
<evidence type="ECO:0000313" key="3">
    <source>
        <dbReference type="Proteomes" id="UP000198500"/>
    </source>
</evidence>
<accession>A0A1H2QK44</accession>
<keyword evidence="1" id="KW-0472">Membrane</keyword>
<dbReference type="AlphaFoldDB" id="A0A1H2QK44"/>
<dbReference type="PANTHER" id="PTHR35867">
    <property type="entry name" value="PROTEIN RSEC"/>
    <property type="match status" value="1"/>
</dbReference>
<dbReference type="Pfam" id="PF04246">
    <property type="entry name" value="RseC_MucC"/>
    <property type="match status" value="1"/>
</dbReference>
<dbReference type="PANTHER" id="PTHR35867:SF1">
    <property type="entry name" value="PROTEIN RSEC"/>
    <property type="match status" value="1"/>
</dbReference>
<name>A0A1H2QK44_9GAMM</name>
<reference evidence="2 3" key="1">
    <citation type="submission" date="2016-10" db="EMBL/GenBank/DDBJ databases">
        <authorList>
            <person name="de Groot N.N."/>
        </authorList>
    </citation>
    <scope>NUCLEOTIDE SEQUENCE [LARGE SCALE GENOMIC DNA]</scope>
    <source>
        <strain evidence="2 3">DSM 19219</strain>
    </source>
</reference>
<keyword evidence="1" id="KW-1133">Transmembrane helix</keyword>
<keyword evidence="1" id="KW-0812">Transmembrane</keyword>
<keyword evidence="3" id="KW-1185">Reference proteome</keyword>
<evidence type="ECO:0000313" key="2">
    <source>
        <dbReference type="EMBL" id="SDW06779.1"/>
    </source>
</evidence>
<proteinExistence type="predicted"/>